<keyword evidence="4 9" id="KW-0812">Transmembrane</keyword>
<organism evidence="12 13">
    <name type="scientific">Galendromus occidentalis</name>
    <name type="common">western predatory mite</name>
    <dbReference type="NCBI Taxonomy" id="34638"/>
    <lineage>
        <taxon>Eukaryota</taxon>
        <taxon>Metazoa</taxon>
        <taxon>Ecdysozoa</taxon>
        <taxon>Arthropoda</taxon>
        <taxon>Chelicerata</taxon>
        <taxon>Arachnida</taxon>
        <taxon>Acari</taxon>
        <taxon>Parasitiformes</taxon>
        <taxon>Mesostigmata</taxon>
        <taxon>Gamasina</taxon>
        <taxon>Phytoseioidea</taxon>
        <taxon>Phytoseiidae</taxon>
        <taxon>Typhlodrominae</taxon>
        <taxon>Galendromus</taxon>
    </lineage>
</organism>
<dbReference type="GO" id="GO:0051117">
    <property type="term" value="F:ATPase binding"/>
    <property type="evidence" value="ECO:0007669"/>
    <property type="project" value="TreeGrafter"/>
</dbReference>
<dbReference type="GO" id="GO:0000220">
    <property type="term" value="C:vacuolar proton-transporting V-type ATPase, V0 domain"/>
    <property type="evidence" value="ECO:0007669"/>
    <property type="project" value="InterPro"/>
</dbReference>
<dbReference type="GO" id="GO:0005886">
    <property type="term" value="C:plasma membrane"/>
    <property type="evidence" value="ECO:0007669"/>
    <property type="project" value="TreeGrafter"/>
</dbReference>
<feature type="transmembrane region" description="Helical" evidence="9">
    <location>
        <begin position="609"/>
        <end position="635"/>
    </location>
</feature>
<accession>A0AAJ6QUH7</accession>
<dbReference type="KEGG" id="goe:100898847"/>
<name>A0AAJ6QUH7_9ACAR</name>
<evidence type="ECO:0000256" key="7">
    <source>
        <dbReference type="ARBA" id="ARBA00023065"/>
    </source>
</evidence>
<evidence type="ECO:0000313" key="12">
    <source>
        <dbReference type="Proteomes" id="UP000694867"/>
    </source>
</evidence>
<keyword evidence="3 9" id="KW-0813">Transport</keyword>
<comment type="subcellular location">
    <subcellularLocation>
        <location evidence="1">Membrane</location>
        <topology evidence="1">Multi-pass membrane protein</topology>
    </subcellularLocation>
</comment>
<feature type="transmembrane region" description="Helical" evidence="9">
    <location>
        <begin position="437"/>
        <end position="462"/>
    </location>
</feature>
<keyword evidence="6 9" id="KW-1133">Transmembrane helix</keyword>
<evidence type="ECO:0000256" key="1">
    <source>
        <dbReference type="ARBA" id="ARBA00004141"/>
    </source>
</evidence>
<dbReference type="PANTHER" id="PTHR11629">
    <property type="entry name" value="VACUOLAR PROTON ATPASES"/>
    <property type="match status" value="1"/>
</dbReference>
<feature type="region of interest" description="Disordered" evidence="11">
    <location>
        <begin position="154"/>
        <end position="194"/>
    </location>
</feature>
<dbReference type="PANTHER" id="PTHR11629:SF63">
    <property type="entry name" value="V-TYPE PROTON ATPASE SUBUNIT A"/>
    <property type="match status" value="1"/>
</dbReference>
<comment type="function">
    <text evidence="9">Essential component of the vacuolar proton pump (V-ATPase), a multimeric enzyme that catalyzes the translocation of protons across the membranes. Required for assembly and activity of the V-ATPase.</text>
</comment>
<feature type="transmembrane region" description="Helical" evidence="9">
    <location>
        <begin position="482"/>
        <end position="499"/>
    </location>
</feature>
<evidence type="ECO:0000256" key="6">
    <source>
        <dbReference type="ARBA" id="ARBA00022989"/>
    </source>
</evidence>
<evidence type="ECO:0000256" key="5">
    <source>
        <dbReference type="ARBA" id="ARBA00022781"/>
    </source>
</evidence>
<keyword evidence="8 9" id="KW-0472">Membrane</keyword>
<dbReference type="Proteomes" id="UP000694867">
    <property type="component" value="Unplaced"/>
</dbReference>
<dbReference type="GeneID" id="100898847"/>
<evidence type="ECO:0000256" key="2">
    <source>
        <dbReference type="ARBA" id="ARBA00009904"/>
    </source>
</evidence>
<dbReference type="InterPro" id="IPR002490">
    <property type="entry name" value="V-ATPase_116kDa_su"/>
</dbReference>
<sequence>MPRSLFRSEPMERCQLFLQSEAAFQCIAELGELGRVQFDDLNSEVNAFQRKFVNDVRRCEEMQRLLTYVEKEIIREDFVKLEPEDPSVETPLPKDMIDMETMFQKIEEELRQVNDNVDEMTRNYVQLAELKHVLRSVDEFFESRHGQEEAAVFPGGVQEIDPSGAGVPQEDPKSASESEAGSSKGEGSENGSVLKKGAQAEQENLGFFAGTIPVTRFQAFERLLWRVGRGIIFCHQIFIDEPMTDVDGNSVRKSVFIVFFPGEQLKQRVRKICDAFHANIYPCPASAEGRREAAIGVLQRIEDMKHVFNGSRDHRMKVLANAARNIRSWRVQLSKMKAVFHIMNMLNVDVTQKCLIGECWIPEHDMVKVQAALRRGTEAAGSSFPCIINRIETRACPPTFYKTNRFTDGFQAIVNAYGVGSYGELNPAPYAIITFPFLFAVMFGDAGHGVIMAAVALALIAYEGSLSKNRDEIVSTFFGGRYLILLMGIFSIYTGLIYNDVFSKPMNIFGSSWTLKWDGDAVPVFNKSIQVPIDQHTKTYPFGVDPIWALTKNKITFTNSYKMKMAVILGLLQMSFGTFLSLANALYFKDRTKLPPPRSNGERFLRRTLNVWAQFVPEILFLLSLFGYLVFMIFYKWSLPFGNPDYASEDETLRGAGCSRSLLMLFINLFLPPAPNAQCYVSKLYAAAPFVEKIILIVALLAVPWLLLAKPLYLMYLNKLHSTPLPPDFVPIVAEEERNENAEDSASSSSTSSRRKKSTVSMHTLKAGNGLHNVDLDERSVQDVDPEEEREPFDLGDVFIHQIIHTIEYCLGAVSNTASYLRLWALSLAHAQLSEVLWSMLFASSLFGDPGTGEIVNTIMSSVKIFLFWFPWAFLTLAILLVMEGLSAFLHALRLHWVEFMNKFFSGEGYLFTPFDFREVTYTLDE</sequence>
<evidence type="ECO:0000313" key="13">
    <source>
        <dbReference type="RefSeq" id="XP_003744342.1"/>
    </source>
</evidence>
<evidence type="ECO:0000256" key="4">
    <source>
        <dbReference type="ARBA" id="ARBA00022692"/>
    </source>
</evidence>
<proteinExistence type="inferred from homology"/>
<feature type="coiled-coil region" evidence="10">
    <location>
        <begin position="96"/>
        <end position="130"/>
    </location>
</feature>
<gene>
    <name evidence="13" type="primary">LOC100898847</name>
</gene>
<evidence type="ECO:0000256" key="9">
    <source>
        <dbReference type="RuleBase" id="RU361189"/>
    </source>
</evidence>
<dbReference type="RefSeq" id="XP_003744342.1">
    <property type="nucleotide sequence ID" value="XM_003744294.2"/>
</dbReference>
<evidence type="ECO:0000256" key="3">
    <source>
        <dbReference type="ARBA" id="ARBA00022448"/>
    </source>
</evidence>
<feature type="transmembrane region" description="Helical" evidence="9">
    <location>
        <begin position="694"/>
        <end position="716"/>
    </location>
</feature>
<dbReference type="GO" id="GO:0046961">
    <property type="term" value="F:proton-transporting ATPase activity, rotational mechanism"/>
    <property type="evidence" value="ECO:0007669"/>
    <property type="project" value="InterPro"/>
</dbReference>
<keyword evidence="12" id="KW-1185">Reference proteome</keyword>
<feature type="transmembrane region" description="Helical" evidence="9">
    <location>
        <begin position="566"/>
        <end position="588"/>
    </location>
</feature>
<keyword evidence="5 9" id="KW-0375">Hydrogen ion transport</keyword>
<dbReference type="GO" id="GO:0007035">
    <property type="term" value="P:vacuolar acidification"/>
    <property type="evidence" value="ECO:0007669"/>
    <property type="project" value="TreeGrafter"/>
</dbReference>
<keyword evidence="7 9" id="KW-0406">Ion transport</keyword>
<feature type="transmembrane region" description="Helical" evidence="9">
    <location>
        <begin position="867"/>
        <end position="893"/>
    </location>
</feature>
<feature type="region of interest" description="Disordered" evidence="11">
    <location>
        <begin position="740"/>
        <end position="759"/>
    </location>
</feature>
<dbReference type="Pfam" id="PF01496">
    <property type="entry name" value="V_ATPase_I"/>
    <property type="match status" value="1"/>
</dbReference>
<comment type="similarity">
    <text evidence="2 9">Belongs to the V-ATPase 116 kDa subunit family.</text>
</comment>
<protein>
    <recommendedName>
        <fullName evidence="9">V-type proton ATPase subunit a</fullName>
    </recommendedName>
</protein>
<keyword evidence="10" id="KW-0175">Coiled coil</keyword>
<reference evidence="13" key="1">
    <citation type="submission" date="2025-08" db="UniProtKB">
        <authorList>
            <consortium name="RefSeq"/>
        </authorList>
    </citation>
    <scope>IDENTIFICATION</scope>
</reference>
<dbReference type="AlphaFoldDB" id="A0AAJ6QUH7"/>
<feature type="compositionally biased region" description="Low complexity" evidence="11">
    <location>
        <begin position="177"/>
        <end position="192"/>
    </location>
</feature>
<dbReference type="PIRSF" id="PIRSF001293">
    <property type="entry name" value="ATP6V0A1"/>
    <property type="match status" value="1"/>
</dbReference>
<evidence type="ECO:0000256" key="11">
    <source>
        <dbReference type="SAM" id="MobiDB-lite"/>
    </source>
</evidence>
<dbReference type="InterPro" id="IPR026028">
    <property type="entry name" value="V-type_ATPase_116kDa_su_euka"/>
</dbReference>
<evidence type="ECO:0000256" key="8">
    <source>
        <dbReference type="ARBA" id="ARBA00023136"/>
    </source>
</evidence>
<evidence type="ECO:0000256" key="10">
    <source>
        <dbReference type="SAM" id="Coils"/>
    </source>
</evidence>